<name>A0A1S9ZX47_9GAMM</name>
<keyword evidence="3" id="KW-1185">Reference proteome</keyword>
<dbReference type="RefSeq" id="WP_078277387.1">
    <property type="nucleotide sequence ID" value="NZ_MUXU01000071.1"/>
</dbReference>
<evidence type="ECO:0000313" key="1">
    <source>
        <dbReference type="EMBL" id="OOR87521.1"/>
    </source>
</evidence>
<proteinExistence type="predicted"/>
<protein>
    <submittedName>
        <fullName evidence="1">Uncharacterized protein</fullName>
    </submittedName>
</protein>
<dbReference type="EMBL" id="UGQE01000005">
    <property type="protein sequence ID" value="STZ14960.1"/>
    <property type="molecule type" value="Genomic_DNA"/>
</dbReference>
<gene>
    <name evidence="1" type="ORF">B0181_10210</name>
    <name evidence="2" type="ORF">NCTC10293_02567</name>
</gene>
<evidence type="ECO:0000313" key="2">
    <source>
        <dbReference type="EMBL" id="STZ14960.1"/>
    </source>
</evidence>
<dbReference type="Proteomes" id="UP000255279">
    <property type="component" value="Unassembled WGS sequence"/>
</dbReference>
<accession>A0A1S9ZX47</accession>
<reference evidence="1 3" key="1">
    <citation type="submission" date="2017-02" db="EMBL/GenBank/DDBJ databases">
        <title>Draft genome sequence of Moraxella caviae CCUG 355 type strain.</title>
        <authorList>
            <person name="Engstrom-Jakobsson H."/>
            <person name="Salva-Serra F."/>
            <person name="Thorell K."/>
            <person name="Gonzales-Siles L."/>
            <person name="Karlsson R."/>
            <person name="Boulund F."/>
            <person name="Engstrand L."/>
            <person name="Moore E."/>
        </authorList>
    </citation>
    <scope>NUCLEOTIDE SEQUENCE [LARGE SCALE GENOMIC DNA]</scope>
    <source>
        <strain evidence="1 3">CCUG 355</strain>
    </source>
</reference>
<dbReference type="AlphaFoldDB" id="A0A1S9ZX47"/>
<evidence type="ECO:0000313" key="3">
    <source>
        <dbReference type="Proteomes" id="UP000190435"/>
    </source>
</evidence>
<organism evidence="1 3">
    <name type="scientific">Moraxella caviae</name>
    <dbReference type="NCBI Taxonomy" id="34060"/>
    <lineage>
        <taxon>Bacteria</taxon>
        <taxon>Pseudomonadati</taxon>
        <taxon>Pseudomonadota</taxon>
        <taxon>Gammaproteobacteria</taxon>
        <taxon>Moraxellales</taxon>
        <taxon>Moraxellaceae</taxon>
        <taxon>Moraxella</taxon>
    </lineage>
</organism>
<reference evidence="2 4" key="2">
    <citation type="submission" date="2018-06" db="EMBL/GenBank/DDBJ databases">
        <authorList>
            <consortium name="Pathogen Informatics"/>
            <person name="Doyle S."/>
        </authorList>
    </citation>
    <scope>NUCLEOTIDE SEQUENCE [LARGE SCALE GENOMIC DNA]</scope>
    <source>
        <strain evidence="2 4">NCTC10293</strain>
    </source>
</reference>
<sequence length="188" mass="22023">MNFFIKLFNKLFNRQPKPVPINPIYEKIAEKAFDIQGHAVIFVYDSSDVITSTIECSDNVKNLLVEWGFGNAVVYSHFVDAYFQDWKIQEITLQPIMAKLFSPNERLSDIKIFIGKSSEEVRRAEKVVCELVNNDKIEFFDGLHTGELAPFWLDQEQRKVFERYKREYIIQHARNSIGYCTISGFEHE</sequence>
<evidence type="ECO:0000313" key="4">
    <source>
        <dbReference type="Proteomes" id="UP000255279"/>
    </source>
</evidence>
<dbReference type="Proteomes" id="UP000190435">
    <property type="component" value="Unassembled WGS sequence"/>
</dbReference>
<dbReference type="EMBL" id="MUXU01000071">
    <property type="protein sequence ID" value="OOR87521.1"/>
    <property type="molecule type" value="Genomic_DNA"/>
</dbReference>